<dbReference type="HOGENOM" id="CLU_2565724_0_0_2"/>
<reference evidence="2" key="1">
    <citation type="journal article" date="2009" name="ISME J.">
        <title>The genome sequence of the psychrophilic archaeon, Methanococcoides burtonii: the role of genome evolution in cold adaptation.</title>
        <authorList>
            <person name="Allen M.A."/>
            <person name="Lauro F.M."/>
            <person name="Williams T.J."/>
            <person name="Burg D."/>
            <person name="Siddiqui K.S."/>
            <person name="De Francisci D."/>
            <person name="Chong K.W."/>
            <person name="Pilak O."/>
            <person name="Chew H.H."/>
            <person name="De Maere M.Z."/>
            <person name="Ting L."/>
            <person name="Katrib M."/>
            <person name="Ng C."/>
            <person name="Sowers K.R."/>
            <person name="Galperin M.Y."/>
            <person name="Anderson I.J."/>
            <person name="Ivanova N."/>
            <person name="Dalin E."/>
            <person name="Martinez M."/>
            <person name="Lapidus A."/>
            <person name="Hauser L."/>
            <person name="Land M."/>
            <person name="Thomas T."/>
            <person name="Cavicchioli R."/>
        </authorList>
    </citation>
    <scope>NUCLEOTIDE SEQUENCE [LARGE SCALE GENOMIC DNA]</scope>
    <source>
        <strain evidence="2">DSM 6242 / NBRC 107633 / OCM 468 / ACE-M</strain>
    </source>
</reference>
<gene>
    <name evidence="1" type="ordered locus">Mbur_2211</name>
</gene>
<dbReference type="GeneID" id="3998823"/>
<protein>
    <submittedName>
        <fullName evidence="1">Uncharacterized protein</fullName>
    </submittedName>
</protein>
<dbReference type="RefSeq" id="WP_011500212.1">
    <property type="nucleotide sequence ID" value="NC_007955.1"/>
</dbReference>
<name>Q12U00_METBU</name>
<proteinExistence type="predicted"/>
<evidence type="ECO:0000313" key="2">
    <source>
        <dbReference type="Proteomes" id="UP000001979"/>
    </source>
</evidence>
<accession>Q12U00</accession>
<sequence length="81" mass="9570">MSLHDYDERLKAAEKRIMNASYSENDKNVLFSYEDELFTEDLSLSRISKYLGQLNRLRNMINVNFEDATERDLKNFVGKSK</sequence>
<keyword evidence="2" id="KW-1185">Reference proteome</keyword>
<dbReference type="EMBL" id="CP000300">
    <property type="protein sequence ID" value="ABE53076.1"/>
    <property type="molecule type" value="Genomic_DNA"/>
</dbReference>
<dbReference type="AlphaFoldDB" id="Q12U00"/>
<dbReference type="OrthoDB" id="121928at2157"/>
<evidence type="ECO:0000313" key="1">
    <source>
        <dbReference type="EMBL" id="ABE53076.1"/>
    </source>
</evidence>
<dbReference type="KEGG" id="mbu:Mbur_2211"/>
<organism evidence="1 2">
    <name type="scientific">Methanococcoides burtonii (strain DSM 6242 / NBRC 107633 / OCM 468 / ACE-M)</name>
    <dbReference type="NCBI Taxonomy" id="259564"/>
    <lineage>
        <taxon>Archaea</taxon>
        <taxon>Methanobacteriati</taxon>
        <taxon>Methanobacteriota</taxon>
        <taxon>Stenosarchaea group</taxon>
        <taxon>Methanomicrobia</taxon>
        <taxon>Methanosarcinales</taxon>
        <taxon>Methanosarcinaceae</taxon>
        <taxon>Methanococcoides</taxon>
    </lineage>
</organism>
<dbReference type="Proteomes" id="UP000001979">
    <property type="component" value="Chromosome"/>
</dbReference>